<dbReference type="Proteomes" id="UP000799755">
    <property type="component" value="Unassembled WGS sequence"/>
</dbReference>
<keyword evidence="2" id="KW-1185">Reference proteome</keyword>
<evidence type="ECO:0000313" key="1">
    <source>
        <dbReference type="EMBL" id="KAF2468613.1"/>
    </source>
</evidence>
<protein>
    <submittedName>
        <fullName evidence="1">Uncharacterized protein</fullName>
    </submittedName>
</protein>
<name>A0ACB6QNP4_9PLEO</name>
<organism evidence="1 2">
    <name type="scientific">Lindgomyces ingoldianus</name>
    <dbReference type="NCBI Taxonomy" id="673940"/>
    <lineage>
        <taxon>Eukaryota</taxon>
        <taxon>Fungi</taxon>
        <taxon>Dikarya</taxon>
        <taxon>Ascomycota</taxon>
        <taxon>Pezizomycotina</taxon>
        <taxon>Dothideomycetes</taxon>
        <taxon>Pleosporomycetidae</taxon>
        <taxon>Pleosporales</taxon>
        <taxon>Lindgomycetaceae</taxon>
        <taxon>Lindgomyces</taxon>
    </lineage>
</organism>
<sequence>MPSLILHPVRLPIVVWCAAASESRLYKSNNKSTTPCPYNSNPQLFCGILYVAENTDPRICANALHASHTRLNLSTIANAVYVKSCHSLLKIRLVLKENEGNVVASLKGDELLLTASPVNTFRVRAVFIHFAQIINITEQDVSHFAQIINITNLNTKTITLNPSKRCWIAVDGNPVIFPVPVQLLSIEPSTEIPHTEVYKILIFLLCDLIINNHQTIFSNFPASFASFSPRKHSSSSSSSSAYLFKLCNKQSKLAQHVQSLSNRSLRCFPRPTIPCIGYQIRDAGGFVARDPAGTGTVIDHVKAKLGDEDPWVSTTSDEDVAKGKDRSTNPIFETFANHTSFFCRRRQIPRGSLAFKEAGEDPAFPTVRNTLRLAKSMVVTSQISTYGA</sequence>
<accession>A0ACB6QNP4</accession>
<comment type="caution">
    <text evidence="1">The sequence shown here is derived from an EMBL/GenBank/DDBJ whole genome shotgun (WGS) entry which is preliminary data.</text>
</comment>
<dbReference type="EMBL" id="MU003515">
    <property type="protein sequence ID" value="KAF2468613.1"/>
    <property type="molecule type" value="Genomic_DNA"/>
</dbReference>
<gene>
    <name evidence="1" type="ORF">BDR25DRAFT_357540</name>
</gene>
<proteinExistence type="predicted"/>
<evidence type="ECO:0000313" key="2">
    <source>
        <dbReference type="Proteomes" id="UP000799755"/>
    </source>
</evidence>
<reference evidence="1" key="1">
    <citation type="journal article" date="2020" name="Stud. Mycol.">
        <title>101 Dothideomycetes genomes: a test case for predicting lifestyles and emergence of pathogens.</title>
        <authorList>
            <person name="Haridas S."/>
            <person name="Albert R."/>
            <person name="Binder M."/>
            <person name="Bloem J."/>
            <person name="Labutti K."/>
            <person name="Salamov A."/>
            <person name="Andreopoulos B."/>
            <person name="Baker S."/>
            <person name="Barry K."/>
            <person name="Bills G."/>
            <person name="Bluhm B."/>
            <person name="Cannon C."/>
            <person name="Castanera R."/>
            <person name="Culley D."/>
            <person name="Daum C."/>
            <person name="Ezra D."/>
            <person name="Gonzalez J."/>
            <person name="Henrissat B."/>
            <person name="Kuo A."/>
            <person name="Liang C."/>
            <person name="Lipzen A."/>
            <person name="Lutzoni F."/>
            <person name="Magnuson J."/>
            <person name="Mondo S."/>
            <person name="Nolan M."/>
            <person name="Ohm R."/>
            <person name="Pangilinan J."/>
            <person name="Park H.-J."/>
            <person name="Ramirez L."/>
            <person name="Alfaro M."/>
            <person name="Sun H."/>
            <person name="Tritt A."/>
            <person name="Yoshinaga Y."/>
            <person name="Zwiers L.-H."/>
            <person name="Turgeon B."/>
            <person name="Goodwin S."/>
            <person name="Spatafora J."/>
            <person name="Crous P."/>
            <person name="Grigoriev I."/>
        </authorList>
    </citation>
    <scope>NUCLEOTIDE SEQUENCE</scope>
    <source>
        <strain evidence="1">ATCC 200398</strain>
    </source>
</reference>